<feature type="domain" description="Reverse transcriptase" evidence="2">
    <location>
        <begin position="223"/>
        <end position="474"/>
    </location>
</feature>
<sequence>MASKEKIRKRGRRGGRLRLHQNLREKRKVLDQTGIYNLSTKVLTEAQIKVLKKGLKYAPTRNIDKFETYVDLQNFKKNLCLKKYFLRNPLARTAPIEIYQHTKLKEKSNFYPRSMLSNEINAFEQVVLKEIEGLKWSKNSSNLTKREYLALKELNQDNDIIIKPADKGGGLVIMTKQFYEEEALRILKDERTYQTLNHDPTLRMKKLFTEYLNEGRDMGILNNKEYEYLTPEYPIMPIFYFLPKIHKNVEKPPGRPIISGIGSISSKISEYIDILLQPLVLETEAYLKDTINLLQILGNVEWHDDYTLITSDVKSLYSIIPHERGCEAVKYFLNKSGTILEEQSDFILKGIKLILENNFFNFNDTFYIQKEGTAMGTKFAPCFANLYMSYYEKSWREKWKENIVIYRRYIDDLLIIWKGEEDSLKEFLNCINTNDWNIDLDSHYSKTQVNFLDLTVYVENGKIETKTFFKQVDTNCFIEKNSCHFEKWLEGVPKSQLLRIHRNCTKQEVFQEQSNYLMKNLEDKGYTRHSLEETREEINNKERKELIKYKPKVNQYFKEGEVPFIFTYNQQNWRIRSILKKHWPLLLKDPLLKEILPEKPTIICRGAQNLKKKLIKSHYTSRKKNNNMFGISKAFHRCGNCRNCRETGNKKEAIKTFNGEKITYTIKEIITCFSRNIIYLLICPCGLKYVGRTTRHLNKRLYEHIRNIKIGYEKHSVSQHFKIKHNSDPHIYRH</sequence>
<evidence type="ECO:0000259" key="2">
    <source>
        <dbReference type="PROSITE" id="PS50878"/>
    </source>
</evidence>
<dbReference type="OrthoDB" id="8444640at2759"/>
<evidence type="ECO:0000313" key="4">
    <source>
        <dbReference type="Proteomes" id="UP000694569"/>
    </source>
</evidence>
<dbReference type="Pfam" id="PF00078">
    <property type="entry name" value="RVT_1"/>
    <property type="match status" value="1"/>
</dbReference>
<dbReference type="InterPro" id="IPR000477">
    <property type="entry name" value="RT_dom"/>
</dbReference>
<dbReference type="PROSITE" id="PS50878">
    <property type="entry name" value="RT_POL"/>
    <property type="match status" value="1"/>
</dbReference>
<organism evidence="3 4">
    <name type="scientific">Leptobrachium leishanense</name>
    <name type="common">Leishan spiny toad</name>
    <dbReference type="NCBI Taxonomy" id="445787"/>
    <lineage>
        <taxon>Eukaryota</taxon>
        <taxon>Metazoa</taxon>
        <taxon>Chordata</taxon>
        <taxon>Craniata</taxon>
        <taxon>Vertebrata</taxon>
        <taxon>Euteleostomi</taxon>
        <taxon>Amphibia</taxon>
        <taxon>Batrachia</taxon>
        <taxon>Anura</taxon>
        <taxon>Pelobatoidea</taxon>
        <taxon>Megophryidae</taxon>
        <taxon>Leptobrachium</taxon>
    </lineage>
</organism>
<evidence type="ECO:0008006" key="5">
    <source>
        <dbReference type="Google" id="ProtNLM"/>
    </source>
</evidence>
<dbReference type="AlphaFoldDB" id="A0A8C5Q3U3"/>
<name>A0A8C5Q3U3_9ANUR</name>
<dbReference type="PANTHER" id="PTHR21301">
    <property type="entry name" value="REVERSE TRANSCRIPTASE"/>
    <property type="match status" value="1"/>
</dbReference>
<reference evidence="3" key="1">
    <citation type="submission" date="2025-08" db="UniProtKB">
        <authorList>
            <consortium name="Ensembl"/>
        </authorList>
    </citation>
    <scope>IDENTIFICATION</scope>
</reference>
<dbReference type="SUPFAM" id="SSF56672">
    <property type="entry name" value="DNA/RNA polymerases"/>
    <property type="match status" value="1"/>
</dbReference>
<feature type="domain" description="GIY-YIG" evidence="1">
    <location>
        <begin position="674"/>
        <end position="734"/>
    </location>
</feature>
<dbReference type="InterPro" id="IPR000305">
    <property type="entry name" value="GIY-YIG_endonuc"/>
</dbReference>
<evidence type="ECO:0000259" key="1">
    <source>
        <dbReference type="PROSITE" id="PS50164"/>
    </source>
</evidence>
<dbReference type="InterPro" id="IPR043502">
    <property type="entry name" value="DNA/RNA_pol_sf"/>
</dbReference>
<accession>A0A8C5Q3U3</accession>
<keyword evidence="4" id="KW-1185">Reference proteome</keyword>
<dbReference type="Proteomes" id="UP000694569">
    <property type="component" value="Unplaced"/>
</dbReference>
<proteinExistence type="predicted"/>
<dbReference type="Ensembl" id="ENSLLET00000033028.1">
    <property type="protein sequence ID" value="ENSLLEP00000031808.1"/>
    <property type="gene ID" value="ENSLLEG00000020160.1"/>
</dbReference>
<dbReference type="GeneTree" id="ENSGT00940000154669"/>
<protein>
    <recommendedName>
        <fullName evidence="5">Reverse transcriptase domain-containing protein</fullName>
    </recommendedName>
</protein>
<dbReference type="CDD" id="cd00304">
    <property type="entry name" value="RT_like"/>
    <property type="match status" value="1"/>
</dbReference>
<reference evidence="3" key="2">
    <citation type="submission" date="2025-09" db="UniProtKB">
        <authorList>
            <consortium name="Ensembl"/>
        </authorList>
    </citation>
    <scope>IDENTIFICATION</scope>
</reference>
<dbReference type="PANTHER" id="PTHR21301:SF13">
    <property type="match status" value="1"/>
</dbReference>
<evidence type="ECO:0000313" key="3">
    <source>
        <dbReference type="Ensembl" id="ENSLLEP00000031808.1"/>
    </source>
</evidence>
<dbReference type="PROSITE" id="PS50164">
    <property type="entry name" value="GIY_YIG"/>
    <property type="match status" value="1"/>
</dbReference>